<name>A0AAQ3K646_9LILI</name>
<evidence type="ECO:0000313" key="4">
    <source>
        <dbReference type="Proteomes" id="UP001327560"/>
    </source>
</evidence>
<dbReference type="PANTHER" id="PTHR47273">
    <property type="entry name" value="EXPRESSED PROTEIN"/>
    <property type="match status" value="1"/>
</dbReference>
<evidence type="ECO:0000256" key="1">
    <source>
        <dbReference type="SAM" id="MobiDB-lite"/>
    </source>
</evidence>
<keyword evidence="4" id="KW-1185">Reference proteome</keyword>
<protein>
    <submittedName>
        <fullName evidence="3">Steroidogenic factor 1</fullName>
    </submittedName>
</protein>
<proteinExistence type="predicted"/>
<accession>A0AAQ3K646</accession>
<feature type="signal peptide" evidence="2">
    <location>
        <begin position="1"/>
        <end position="26"/>
    </location>
</feature>
<dbReference type="PANTHER" id="PTHR47273:SF4">
    <property type="entry name" value="EXPRESSED PROTEIN"/>
    <property type="match status" value="1"/>
</dbReference>
<feature type="compositionally biased region" description="Pro residues" evidence="1">
    <location>
        <begin position="271"/>
        <end position="282"/>
    </location>
</feature>
<dbReference type="Proteomes" id="UP001327560">
    <property type="component" value="Chromosome 3"/>
</dbReference>
<organism evidence="3 4">
    <name type="scientific">Canna indica</name>
    <name type="common">Indian-shot</name>
    <dbReference type="NCBI Taxonomy" id="4628"/>
    <lineage>
        <taxon>Eukaryota</taxon>
        <taxon>Viridiplantae</taxon>
        <taxon>Streptophyta</taxon>
        <taxon>Embryophyta</taxon>
        <taxon>Tracheophyta</taxon>
        <taxon>Spermatophyta</taxon>
        <taxon>Magnoliopsida</taxon>
        <taxon>Liliopsida</taxon>
        <taxon>Zingiberales</taxon>
        <taxon>Cannaceae</taxon>
        <taxon>Canna</taxon>
    </lineage>
</organism>
<sequence length="394" mass="41859">MNFRARCPFILLLSLCCCFIFCFSAANGVVKQQQPSVLVIGTVYCDTCFPQALSKPTHFISGASVAIECGDAASDLGYRTVVTTDRRGVFRARLPPKISKHARLIEACSVKLIKSNEPFCAVASSATTAGRLRLKSRRHGLHVYSAGFFSFKPLTQPEMCYQSPALFDDHKQEQTGGFFIPLPTISFFPSPPNTGGAQLPSNPFFPPQVNPLQPPPTSSASGAQLPTNPFLPPQSTLGEASLPANPLFPPRTSPLEQPPSTTGGASLPANPLFPPRINPFQPPTGGASLPANPLFPPRTNPLQSPPSSIGGASLPANPLFPPRTNPIQPPSLGWLPFRRQPPSTPTSNFPPVVSVTAGPPPAAAVLPFRPSNPFVSFPRFPGAPPAFSSKEASP</sequence>
<keyword evidence="2" id="KW-0732">Signal</keyword>
<feature type="chain" id="PRO_5042915751" evidence="2">
    <location>
        <begin position="27"/>
        <end position="394"/>
    </location>
</feature>
<feature type="compositionally biased region" description="Polar residues" evidence="1">
    <location>
        <begin position="254"/>
        <end position="264"/>
    </location>
</feature>
<evidence type="ECO:0000313" key="3">
    <source>
        <dbReference type="EMBL" id="WOL01463.1"/>
    </source>
</evidence>
<dbReference type="AlphaFoldDB" id="A0AAQ3K646"/>
<feature type="region of interest" description="Disordered" evidence="1">
    <location>
        <begin position="190"/>
        <end position="354"/>
    </location>
</feature>
<dbReference type="EMBL" id="CP136892">
    <property type="protein sequence ID" value="WOL01463.1"/>
    <property type="molecule type" value="Genomic_DNA"/>
</dbReference>
<feature type="compositionally biased region" description="Pro residues" evidence="1">
    <location>
        <begin position="318"/>
        <end position="329"/>
    </location>
</feature>
<feature type="compositionally biased region" description="Pro residues" evidence="1">
    <location>
        <begin position="203"/>
        <end position="217"/>
    </location>
</feature>
<reference evidence="3 4" key="1">
    <citation type="submission" date="2023-10" db="EMBL/GenBank/DDBJ databases">
        <title>Chromosome-scale genome assembly provides insights into flower coloration mechanisms of Canna indica.</title>
        <authorList>
            <person name="Li C."/>
        </authorList>
    </citation>
    <scope>NUCLEOTIDE SEQUENCE [LARGE SCALE GENOMIC DNA]</scope>
    <source>
        <tissue evidence="3">Flower</tissue>
    </source>
</reference>
<dbReference type="Pfam" id="PF01190">
    <property type="entry name" value="Pollen_Ole_e_1"/>
    <property type="match status" value="1"/>
</dbReference>
<gene>
    <name evidence="3" type="ORF">Cni_G10179</name>
</gene>
<feature type="compositionally biased region" description="Polar residues" evidence="1">
    <location>
        <begin position="218"/>
        <end position="238"/>
    </location>
</feature>
<evidence type="ECO:0000256" key="2">
    <source>
        <dbReference type="SAM" id="SignalP"/>
    </source>
</evidence>